<evidence type="ECO:0000256" key="1">
    <source>
        <dbReference type="SAM" id="MobiDB-lite"/>
    </source>
</evidence>
<accession>A0A077ZAV0</accession>
<name>A0A077ZAV0_TRITR</name>
<gene>
    <name evidence="2" type="ORF">TTRE_0000523701</name>
</gene>
<protein>
    <submittedName>
        <fullName evidence="2">Uncharacterized protein</fullName>
    </submittedName>
</protein>
<dbReference type="EMBL" id="HG806101">
    <property type="protein sequence ID" value="CDW56954.1"/>
    <property type="molecule type" value="Genomic_DNA"/>
</dbReference>
<sequence>MLTGEANFEPRRVPVSIAAHRLTKQAHNAVKSAPDLAGHRVDDDDDAVDDEEDGGKKPLHSDNQFVAMHQPTARVNARARKGASLDDKGQTDRPDRHRQRVQANAVGYLAPDMGNLPCSVINLQISDMQKMFTRLYNTHHLSWREVFYRLLSQLDKVIMQAKFPFVEIAQFDKRAPLLNTGDGKAPSTQSCSILPPPTDAERQRQVAFEENSLNGKAIKNRTISSLRIEQLAGLLANCLK</sequence>
<feature type="compositionally biased region" description="Basic and acidic residues" evidence="1">
    <location>
        <begin position="83"/>
        <end position="95"/>
    </location>
</feature>
<proteinExistence type="predicted"/>
<dbReference type="Proteomes" id="UP000030665">
    <property type="component" value="Unassembled WGS sequence"/>
</dbReference>
<reference evidence="2" key="2">
    <citation type="submission" date="2014-03" db="EMBL/GenBank/DDBJ databases">
        <title>The whipworm genome and dual-species transcriptomics of an intimate host-pathogen interaction.</title>
        <authorList>
            <person name="Foth B.J."/>
            <person name="Tsai I.J."/>
            <person name="Reid A.J."/>
            <person name="Bancroft A.J."/>
            <person name="Nichol S."/>
            <person name="Tracey A."/>
            <person name="Holroyd N."/>
            <person name="Cotton J.A."/>
            <person name="Stanley E.J."/>
            <person name="Zarowiecki M."/>
            <person name="Liu J.Z."/>
            <person name="Huckvale T."/>
            <person name="Cooper P.J."/>
            <person name="Grencis R.K."/>
            <person name="Berriman M."/>
        </authorList>
    </citation>
    <scope>NUCLEOTIDE SEQUENCE [LARGE SCALE GENOMIC DNA]</scope>
</reference>
<evidence type="ECO:0000313" key="2">
    <source>
        <dbReference type="EMBL" id="CDW56954.1"/>
    </source>
</evidence>
<keyword evidence="3" id="KW-1185">Reference proteome</keyword>
<organism evidence="2 3">
    <name type="scientific">Trichuris trichiura</name>
    <name type="common">Whipworm</name>
    <name type="synonym">Trichocephalus trichiurus</name>
    <dbReference type="NCBI Taxonomy" id="36087"/>
    <lineage>
        <taxon>Eukaryota</taxon>
        <taxon>Metazoa</taxon>
        <taxon>Ecdysozoa</taxon>
        <taxon>Nematoda</taxon>
        <taxon>Enoplea</taxon>
        <taxon>Dorylaimia</taxon>
        <taxon>Trichinellida</taxon>
        <taxon>Trichuridae</taxon>
        <taxon>Trichuris</taxon>
    </lineage>
</organism>
<reference evidence="2" key="1">
    <citation type="submission" date="2014-01" db="EMBL/GenBank/DDBJ databases">
        <authorList>
            <person name="Aslett M."/>
        </authorList>
    </citation>
    <scope>NUCLEOTIDE SEQUENCE</scope>
</reference>
<feature type="compositionally biased region" description="Acidic residues" evidence="1">
    <location>
        <begin position="43"/>
        <end position="53"/>
    </location>
</feature>
<feature type="region of interest" description="Disordered" evidence="1">
    <location>
        <begin position="25"/>
        <end position="100"/>
    </location>
</feature>
<evidence type="ECO:0000313" key="3">
    <source>
        <dbReference type="Proteomes" id="UP000030665"/>
    </source>
</evidence>
<dbReference type="AlphaFoldDB" id="A0A077ZAV0"/>